<dbReference type="EMBL" id="RCSS01000933">
    <property type="protein sequence ID" value="RVD90494.1"/>
    <property type="molecule type" value="Genomic_DNA"/>
</dbReference>
<sequence length="122" mass="14705">MLLTDFYIQKYKYKILSDQPYTIVNLEQMHKPEENNSNLRKKIKKENQLFSKNKILKILKELNLNFENTELISNNLEIFVKNLIRNSITKAISKGRKTLFVEDIKESIKEMRLFYLYDLINE</sequence>
<dbReference type="OrthoDB" id="10583110at2759"/>
<accession>A0A437AHB1</accession>
<name>A0A437AHB1_9MICR</name>
<evidence type="ECO:0008006" key="3">
    <source>
        <dbReference type="Google" id="ProtNLM"/>
    </source>
</evidence>
<protein>
    <recommendedName>
        <fullName evidence="3">Transcription factor CBF/NF-Y/archaeal histone domain-containing protein</fullName>
    </recommendedName>
</protein>
<dbReference type="Gene3D" id="1.10.20.10">
    <property type="entry name" value="Histone, subunit A"/>
    <property type="match status" value="1"/>
</dbReference>
<gene>
    <name evidence="1" type="ORF">TUBRATIS_30730</name>
</gene>
<proteinExistence type="predicted"/>
<dbReference type="SUPFAM" id="SSF47113">
    <property type="entry name" value="Histone-fold"/>
    <property type="match status" value="1"/>
</dbReference>
<evidence type="ECO:0000313" key="1">
    <source>
        <dbReference type="EMBL" id="RVD90494.1"/>
    </source>
</evidence>
<keyword evidence="2" id="KW-1185">Reference proteome</keyword>
<evidence type="ECO:0000313" key="2">
    <source>
        <dbReference type="Proteomes" id="UP000282876"/>
    </source>
</evidence>
<dbReference type="AlphaFoldDB" id="A0A437AHB1"/>
<reference evidence="1 2" key="1">
    <citation type="submission" date="2018-10" db="EMBL/GenBank/DDBJ databases">
        <title>Draft genome sequence of the microsporidian Tubulinosema ratisbonensis.</title>
        <authorList>
            <person name="Polonais V."/>
            <person name="Peyretaillade E."/>
            <person name="Niehus S."/>
            <person name="Wawrzyniak I."/>
            <person name="Franchet A."/>
            <person name="Gaspin C."/>
            <person name="Reichstadt M."/>
            <person name="Belser C."/>
            <person name="Labadie K."/>
            <person name="Delbac F."/>
            <person name="Ferrandon D."/>
        </authorList>
    </citation>
    <scope>NUCLEOTIDE SEQUENCE [LARGE SCALE GENOMIC DNA]</scope>
    <source>
        <strain evidence="1 2">Franzen</strain>
    </source>
</reference>
<dbReference type="Proteomes" id="UP000282876">
    <property type="component" value="Unassembled WGS sequence"/>
</dbReference>
<dbReference type="GO" id="GO:0046982">
    <property type="term" value="F:protein heterodimerization activity"/>
    <property type="evidence" value="ECO:0007669"/>
    <property type="project" value="InterPro"/>
</dbReference>
<dbReference type="VEuPathDB" id="MicrosporidiaDB:TUBRATIS_30730"/>
<organism evidence="1 2">
    <name type="scientific">Tubulinosema ratisbonensis</name>
    <dbReference type="NCBI Taxonomy" id="291195"/>
    <lineage>
        <taxon>Eukaryota</taxon>
        <taxon>Fungi</taxon>
        <taxon>Fungi incertae sedis</taxon>
        <taxon>Microsporidia</taxon>
        <taxon>Tubulinosematoidea</taxon>
        <taxon>Tubulinosematidae</taxon>
        <taxon>Tubulinosema</taxon>
    </lineage>
</organism>
<comment type="caution">
    <text evidence="1">The sequence shown here is derived from an EMBL/GenBank/DDBJ whole genome shotgun (WGS) entry which is preliminary data.</text>
</comment>
<dbReference type="InterPro" id="IPR009072">
    <property type="entry name" value="Histone-fold"/>
</dbReference>